<reference evidence="8" key="1">
    <citation type="journal article" date="2018" name="Front. Microbiol.">
        <title>Genome-Based Analysis Reveals the Taxonomy and Diversity of the Family Idiomarinaceae.</title>
        <authorList>
            <person name="Liu Y."/>
            <person name="Lai Q."/>
            <person name="Shao Z."/>
        </authorList>
    </citation>
    <scope>NUCLEOTIDE SEQUENCE [LARGE SCALE GENOMIC DNA]</scope>
    <source>
        <strain evidence="8">PO-M2</strain>
    </source>
</reference>
<evidence type="ECO:0000256" key="3">
    <source>
        <dbReference type="ARBA" id="ARBA00022723"/>
    </source>
</evidence>
<dbReference type="CDD" id="cd01286">
    <property type="entry name" value="deoxycytidylate_deaminase"/>
    <property type="match status" value="1"/>
</dbReference>
<comment type="cofactor">
    <cofactor evidence="1">
        <name>Zn(2+)</name>
        <dbReference type="ChEBI" id="CHEBI:29105"/>
    </cofactor>
</comment>
<dbReference type="AlphaFoldDB" id="A0A432XUP1"/>
<evidence type="ECO:0000313" key="8">
    <source>
        <dbReference type="Proteomes" id="UP000287649"/>
    </source>
</evidence>
<dbReference type="InterPro" id="IPR016193">
    <property type="entry name" value="Cytidine_deaminase-like"/>
</dbReference>
<evidence type="ECO:0000313" key="7">
    <source>
        <dbReference type="EMBL" id="RUO52373.1"/>
    </source>
</evidence>
<protein>
    <submittedName>
        <fullName evidence="7">Cytidine deaminase</fullName>
    </submittedName>
</protein>
<evidence type="ECO:0000256" key="1">
    <source>
        <dbReference type="ARBA" id="ARBA00001947"/>
    </source>
</evidence>
<keyword evidence="4" id="KW-0378">Hydrolase</keyword>
<dbReference type="PANTHER" id="PTHR11086:SF18">
    <property type="entry name" value="DEOXYCYTIDYLATE DEAMINASE"/>
    <property type="match status" value="1"/>
</dbReference>
<dbReference type="InterPro" id="IPR002125">
    <property type="entry name" value="CMP_dCMP_dom"/>
</dbReference>
<dbReference type="GO" id="GO:0005737">
    <property type="term" value="C:cytoplasm"/>
    <property type="evidence" value="ECO:0007669"/>
    <property type="project" value="TreeGrafter"/>
</dbReference>
<dbReference type="InterPro" id="IPR016192">
    <property type="entry name" value="APOBEC/CMP_deaminase_Zn-bd"/>
</dbReference>
<keyword evidence="3" id="KW-0479">Metal-binding</keyword>
<feature type="domain" description="CMP/dCMP-type deaminase" evidence="6">
    <location>
        <begin position="307"/>
        <end position="481"/>
    </location>
</feature>
<evidence type="ECO:0000259" key="6">
    <source>
        <dbReference type="PROSITE" id="PS51747"/>
    </source>
</evidence>
<evidence type="ECO:0000256" key="4">
    <source>
        <dbReference type="ARBA" id="ARBA00022801"/>
    </source>
</evidence>
<dbReference type="NCBIfam" id="NF041025">
    <property type="entry name" value="antiphage_deaminase"/>
    <property type="match status" value="1"/>
</dbReference>
<dbReference type="Gene3D" id="3.40.50.300">
    <property type="entry name" value="P-loop containing nucleotide triphosphate hydrolases"/>
    <property type="match status" value="1"/>
</dbReference>
<organism evidence="7 8">
    <name type="scientific">Pseudidiomarina homiensis</name>
    <dbReference type="NCBI Taxonomy" id="364198"/>
    <lineage>
        <taxon>Bacteria</taxon>
        <taxon>Pseudomonadati</taxon>
        <taxon>Pseudomonadota</taxon>
        <taxon>Gammaproteobacteria</taxon>
        <taxon>Alteromonadales</taxon>
        <taxon>Idiomarinaceae</taxon>
        <taxon>Pseudidiomarina</taxon>
    </lineage>
</organism>
<dbReference type="PROSITE" id="PS00903">
    <property type="entry name" value="CYT_DCMP_DEAMINASES_1"/>
    <property type="match status" value="1"/>
</dbReference>
<dbReference type="PANTHER" id="PTHR11086">
    <property type="entry name" value="DEOXYCYTIDYLATE DEAMINASE-RELATED"/>
    <property type="match status" value="1"/>
</dbReference>
<dbReference type="EMBL" id="PIPX01000003">
    <property type="protein sequence ID" value="RUO52373.1"/>
    <property type="molecule type" value="Genomic_DNA"/>
</dbReference>
<dbReference type="GO" id="GO:0008270">
    <property type="term" value="F:zinc ion binding"/>
    <property type="evidence" value="ECO:0007669"/>
    <property type="project" value="InterPro"/>
</dbReference>
<dbReference type="PROSITE" id="PS51747">
    <property type="entry name" value="CYT_DCMP_DEAMINASES_2"/>
    <property type="match status" value="1"/>
</dbReference>
<dbReference type="GO" id="GO:0004132">
    <property type="term" value="F:dCMP deaminase activity"/>
    <property type="evidence" value="ECO:0007669"/>
    <property type="project" value="TreeGrafter"/>
</dbReference>
<comment type="similarity">
    <text evidence="2">Belongs to the cytidine and deoxycytidylate deaminase family.</text>
</comment>
<dbReference type="InterPro" id="IPR015517">
    <property type="entry name" value="dCMP_deaminase-rel"/>
</dbReference>
<dbReference type="Gene3D" id="3.40.140.10">
    <property type="entry name" value="Cytidine Deaminase, domain 2"/>
    <property type="match status" value="1"/>
</dbReference>
<name>A0A432XUP1_9GAMM</name>
<dbReference type="InterPro" id="IPR035105">
    <property type="entry name" value="Deoxycytidylate_deaminase_dom"/>
</dbReference>
<evidence type="ECO:0000256" key="2">
    <source>
        <dbReference type="ARBA" id="ARBA00006576"/>
    </source>
</evidence>
<dbReference type="Pfam" id="PF00383">
    <property type="entry name" value="dCMP_cyt_deam_1"/>
    <property type="match status" value="1"/>
</dbReference>
<dbReference type="Proteomes" id="UP000287649">
    <property type="component" value="Unassembled WGS sequence"/>
</dbReference>
<dbReference type="InterPro" id="IPR027417">
    <property type="entry name" value="P-loop_NTPase"/>
</dbReference>
<sequence length="580" mass="65362">MLNSLKSRERSNSASIRTSPYLKLLGYKLKAKGSLLEASAGSVALRLGRHSRLTWSTGNNCTNIEPNNKPKAKDSVLTTSKEDTHQNADIDKPEIVIAFVAAVGTDINHFSNLITQELSLYDYRTEEVRISRQFLELLSQPPNNATKLQEVDHYMTLGNRVRKLTENNAALAYSAITLINKRRKELSTEEAPLNRYAWLIRSLKHPEEVKALREAYGDSLYIIGIHSDEKVRKKNLEKLRKKADQDGFVDKLIKRDEDELEGHGQHTSDTFHLSDFFIDSGETLDKNKYDIERVFELIFDNPFLTPTFDEYAMFMAFSASTRSADLSRQVGAVIAKDENIISTGANDVPRASGGLYWPINTKSHGVIDEDQGRDYKVGYDSNRKVLDEIIADLLVKLKIENSEENKEIIKSSKLGDITEYGRVVHAEMEAILSCGRTNNTTVGTTLYCTTFPCHNCAKHIIASGIMKVFYVEPYSKSRALEFHKDSVTTCKKKGDKVLFAPFVGVGPKNFLNFFSLKLGSGAVVRRKDKNTGKKLSWSKESAKLRIEPDVMNYLTNEEFALHIASETLDKYNKACQNEGE</sequence>
<comment type="caution">
    <text evidence="7">The sequence shown here is derived from an EMBL/GenBank/DDBJ whole genome shotgun (WGS) entry which is preliminary data.</text>
</comment>
<proteinExistence type="inferred from homology"/>
<keyword evidence="5" id="KW-0862">Zinc</keyword>
<accession>A0A432XUP1</accession>
<keyword evidence="8" id="KW-1185">Reference proteome</keyword>
<dbReference type="SUPFAM" id="SSF53927">
    <property type="entry name" value="Cytidine deaminase-like"/>
    <property type="match status" value="1"/>
</dbReference>
<evidence type="ECO:0000256" key="5">
    <source>
        <dbReference type="ARBA" id="ARBA00022833"/>
    </source>
</evidence>
<gene>
    <name evidence="7" type="ORF">CWI70_11650</name>
</gene>